<gene>
    <name evidence="3" type="ORF">RDWZM_000319</name>
</gene>
<keyword evidence="4" id="KW-1185">Reference proteome</keyword>
<organism evidence="3 4">
    <name type="scientific">Blomia tropicalis</name>
    <name type="common">Mite</name>
    <dbReference type="NCBI Taxonomy" id="40697"/>
    <lineage>
        <taxon>Eukaryota</taxon>
        <taxon>Metazoa</taxon>
        <taxon>Ecdysozoa</taxon>
        <taxon>Arthropoda</taxon>
        <taxon>Chelicerata</taxon>
        <taxon>Arachnida</taxon>
        <taxon>Acari</taxon>
        <taxon>Acariformes</taxon>
        <taxon>Sarcoptiformes</taxon>
        <taxon>Astigmata</taxon>
        <taxon>Glycyphagoidea</taxon>
        <taxon>Echimyopodidae</taxon>
        <taxon>Blomia</taxon>
    </lineage>
</organism>
<dbReference type="EMBL" id="JAPWDV010000001">
    <property type="protein sequence ID" value="KAJ6221774.1"/>
    <property type="molecule type" value="Genomic_DNA"/>
</dbReference>
<keyword evidence="2" id="KW-0812">Transmembrane</keyword>
<feature type="region of interest" description="Disordered" evidence="1">
    <location>
        <begin position="51"/>
        <end position="85"/>
    </location>
</feature>
<dbReference type="AlphaFoldDB" id="A0A9Q0MA48"/>
<evidence type="ECO:0000256" key="2">
    <source>
        <dbReference type="SAM" id="Phobius"/>
    </source>
</evidence>
<feature type="region of interest" description="Disordered" evidence="1">
    <location>
        <begin position="1"/>
        <end position="30"/>
    </location>
</feature>
<keyword evidence="2" id="KW-0472">Membrane</keyword>
<dbReference type="Proteomes" id="UP001142055">
    <property type="component" value="Chromosome 1"/>
</dbReference>
<accession>A0A9Q0MA48</accession>
<evidence type="ECO:0000256" key="1">
    <source>
        <dbReference type="SAM" id="MobiDB-lite"/>
    </source>
</evidence>
<comment type="caution">
    <text evidence="3">The sequence shown here is derived from an EMBL/GenBank/DDBJ whole genome shotgun (WGS) entry which is preliminary data.</text>
</comment>
<keyword evidence="2" id="KW-1133">Transmembrane helix</keyword>
<feature type="compositionally biased region" description="Polar residues" evidence="1">
    <location>
        <begin position="63"/>
        <end position="85"/>
    </location>
</feature>
<reference evidence="3" key="1">
    <citation type="submission" date="2022-12" db="EMBL/GenBank/DDBJ databases">
        <title>Genome assemblies of Blomia tropicalis.</title>
        <authorList>
            <person name="Cui Y."/>
        </authorList>
    </citation>
    <scope>NUCLEOTIDE SEQUENCE</scope>
    <source>
        <tissue evidence="3">Adult mites</tissue>
    </source>
</reference>
<feature type="transmembrane region" description="Helical" evidence="2">
    <location>
        <begin position="113"/>
        <end position="142"/>
    </location>
</feature>
<protein>
    <submittedName>
        <fullName evidence="3">Uncharacterized protein</fullName>
    </submittedName>
</protein>
<name>A0A9Q0MA48_BLOTA</name>
<evidence type="ECO:0000313" key="3">
    <source>
        <dbReference type="EMBL" id="KAJ6221774.1"/>
    </source>
</evidence>
<proteinExistence type="predicted"/>
<evidence type="ECO:0000313" key="4">
    <source>
        <dbReference type="Proteomes" id="UP001142055"/>
    </source>
</evidence>
<sequence>MSKSDAVLQHNSTISPSMSKSDAVRQHNSTSTTHISKFDADYQHISTMSTNISTPDADHKHNSTLSTNTSKSDANQHQHSSSSLANISQSDIARHHNLSQSTEIYIDDRIIKLILFSVLTFFAFILCLILILCFIDIFIYMIGDKSDEQQQQQQHSETAVQSQPAEMVYIPCQIDLYPIMEKHDYYIMDQVNWNHRDLIKRNKDGNLFYRLDPDKALIRLETEQLYHPSSGIIFVPRGPFYWDHKSKRLVHINDYSIKLQPRSNDVYDIATNRVYERCFALAFMKNGNGQYNCHLPRSPAVSPTSAMIDPVRRVQPEELPSIMVKHYKKLLDQWLLLHSQVALPPKTLQFSARKVQPKTPMKDDDDFSEYMDALSQSWFV</sequence>